<name>A0A1D3UFT2_TANFO</name>
<evidence type="ECO:0000256" key="3">
    <source>
        <dbReference type="ARBA" id="ARBA00022840"/>
    </source>
</evidence>
<comment type="catalytic activity">
    <reaction evidence="5">
        <text>(6S)-5-formyl-5,6,7,8-tetrahydrofolate + ATP = (6R)-5,10-methenyltetrahydrofolate + ADP + phosphate</text>
        <dbReference type="Rhea" id="RHEA:10488"/>
        <dbReference type="ChEBI" id="CHEBI:30616"/>
        <dbReference type="ChEBI" id="CHEBI:43474"/>
        <dbReference type="ChEBI" id="CHEBI:57455"/>
        <dbReference type="ChEBI" id="CHEBI:57457"/>
        <dbReference type="ChEBI" id="CHEBI:456216"/>
        <dbReference type="EC" id="6.3.3.2"/>
    </reaction>
</comment>
<dbReference type="OrthoDB" id="9801938at2"/>
<dbReference type="GO" id="GO:0005524">
    <property type="term" value="F:ATP binding"/>
    <property type="evidence" value="ECO:0007669"/>
    <property type="project" value="UniProtKB-KW"/>
</dbReference>
<dbReference type="Pfam" id="PF01812">
    <property type="entry name" value="5-FTHF_cyc-lig"/>
    <property type="match status" value="1"/>
</dbReference>
<keyword evidence="5" id="KW-0479">Metal-binding</keyword>
<dbReference type="InterPro" id="IPR037171">
    <property type="entry name" value="NagB/RpiA_transferase-like"/>
</dbReference>
<dbReference type="EMBL" id="NSLJ01000050">
    <property type="protein sequence ID" value="PDP42342.1"/>
    <property type="molecule type" value="Genomic_DNA"/>
</dbReference>
<organism evidence="7 8">
    <name type="scientific">Tannerella forsythia</name>
    <name type="common">Bacteroides forsythus</name>
    <dbReference type="NCBI Taxonomy" id="28112"/>
    <lineage>
        <taxon>Bacteria</taxon>
        <taxon>Pseudomonadati</taxon>
        <taxon>Bacteroidota</taxon>
        <taxon>Bacteroidia</taxon>
        <taxon>Bacteroidales</taxon>
        <taxon>Tannerellaceae</taxon>
        <taxon>Tannerella</taxon>
    </lineage>
</organism>
<reference evidence="7 8" key="1">
    <citation type="submission" date="2016-09" db="EMBL/GenBank/DDBJ databases">
        <authorList>
            <person name="Capua I."/>
            <person name="De Benedictis P."/>
            <person name="Joannis T."/>
            <person name="Lombin L.H."/>
            <person name="Cattoli G."/>
        </authorList>
    </citation>
    <scope>NUCLEOTIDE SEQUENCE [LARGE SCALE GENOMIC DNA]</scope>
    <source>
        <strain evidence="7 8">UB20</strain>
    </source>
</reference>
<dbReference type="NCBIfam" id="TIGR02727">
    <property type="entry name" value="MTHFS_bact"/>
    <property type="match status" value="1"/>
</dbReference>
<keyword evidence="3 4" id="KW-0067">ATP-binding</keyword>
<keyword evidence="5" id="KW-0460">Magnesium</keyword>
<evidence type="ECO:0000256" key="1">
    <source>
        <dbReference type="ARBA" id="ARBA00010638"/>
    </source>
</evidence>
<comment type="cofactor">
    <cofactor evidence="5">
        <name>Mg(2+)</name>
        <dbReference type="ChEBI" id="CHEBI:18420"/>
    </cofactor>
</comment>
<dbReference type="InterPro" id="IPR002698">
    <property type="entry name" value="FTHF_cligase"/>
</dbReference>
<sequence length="185" mass="21194">MTLREEKQALRKEIAALKRGYSVQALQTYSQKALRHLEEDELFRKAGCVALYYALPGEVQTADFIEKWYKVKQILLPVVVGDDLSLQRYIGKDHLRKGAFDILEPETTPILPETSYPELFIVPGIAFDRQLNRLGRGKGYYDRLLSQPDTPAIGVAFSFQLRDRIPTEPHDRKMTRIITDSEIVG</sequence>
<dbReference type="PIRSF" id="PIRSF006806">
    <property type="entry name" value="FTHF_cligase"/>
    <property type="match status" value="1"/>
</dbReference>
<dbReference type="GO" id="GO:0009396">
    <property type="term" value="P:folic acid-containing compound biosynthetic process"/>
    <property type="evidence" value="ECO:0007669"/>
    <property type="project" value="TreeGrafter"/>
</dbReference>
<proteinExistence type="inferred from homology"/>
<dbReference type="Proteomes" id="UP000182057">
    <property type="component" value="Unassembled WGS sequence"/>
</dbReference>
<protein>
    <recommendedName>
        <fullName evidence="5">5-formyltetrahydrofolate cyclo-ligase</fullName>
        <ecNumber evidence="5">6.3.3.2</ecNumber>
    </recommendedName>
</protein>
<evidence type="ECO:0000313" key="6">
    <source>
        <dbReference type="EMBL" id="PDP42342.1"/>
    </source>
</evidence>
<evidence type="ECO:0000256" key="4">
    <source>
        <dbReference type="PIRSR" id="PIRSR006806-1"/>
    </source>
</evidence>
<dbReference type="GO" id="GO:0035999">
    <property type="term" value="P:tetrahydrofolate interconversion"/>
    <property type="evidence" value="ECO:0007669"/>
    <property type="project" value="TreeGrafter"/>
</dbReference>
<feature type="binding site" evidence="4">
    <location>
        <begin position="7"/>
        <end position="11"/>
    </location>
    <ligand>
        <name>ATP</name>
        <dbReference type="ChEBI" id="CHEBI:30616"/>
    </ligand>
</feature>
<dbReference type="AlphaFoldDB" id="A0A1D3UFT2"/>
<accession>A0A1D3UFT2</accession>
<feature type="binding site" evidence="4">
    <location>
        <begin position="133"/>
        <end position="141"/>
    </location>
    <ligand>
        <name>ATP</name>
        <dbReference type="ChEBI" id="CHEBI:30616"/>
    </ligand>
</feature>
<dbReference type="SUPFAM" id="SSF100950">
    <property type="entry name" value="NagB/RpiA/CoA transferase-like"/>
    <property type="match status" value="1"/>
</dbReference>
<dbReference type="Proteomes" id="UP000219259">
    <property type="component" value="Unassembled WGS sequence"/>
</dbReference>
<comment type="similarity">
    <text evidence="1 5">Belongs to the 5-formyltetrahydrofolate cyclo-ligase family.</text>
</comment>
<dbReference type="PANTHER" id="PTHR23407">
    <property type="entry name" value="ATPASE INHIBITOR/5-FORMYLTETRAHYDROFOLATE CYCLO-LIGASE"/>
    <property type="match status" value="1"/>
</dbReference>
<dbReference type="EC" id="6.3.3.2" evidence="5"/>
<evidence type="ECO:0000256" key="2">
    <source>
        <dbReference type="ARBA" id="ARBA00022741"/>
    </source>
</evidence>
<dbReference type="InterPro" id="IPR024185">
    <property type="entry name" value="FTHF_cligase-like_sf"/>
</dbReference>
<dbReference type="Gene3D" id="3.40.50.10420">
    <property type="entry name" value="NagB/RpiA/CoA transferase-like"/>
    <property type="match status" value="1"/>
</dbReference>
<evidence type="ECO:0000313" key="7">
    <source>
        <dbReference type="EMBL" id="SCQ19002.1"/>
    </source>
</evidence>
<keyword evidence="7" id="KW-0436">Ligase</keyword>
<evidence type="ECO:0000313" key="9">
    <source>
        <dbReference type="Proteomes" id="UP000219259"/>
    </source>
</evidence>
<dbReference type="PANTHER" id="PTHR23407:SF1">
    <property type="entry name" value="5-FORMYLTETRAHYDROFOLATE CYCLO-LIGASE"/>
    <property type="match status" value="1"/>
</dbReference>
<gene>
    <name evidence="6" type="ORF">CLI86_12880</name>
    <name evidence="7" type="ORF">TFUB20_00553</name>
</gene>
<dbReference type="RefSeq" id="WP_074449467.1">
    <property type="nucleotide sequence ID" value="NZ_CAJPTF010000075.1"/>
</dbReference>
<evidence type="ECO:0000313" key="8">
    <source>
        <dbReference type="Proteomes" id="UP000182057"/>
    </source>
</evidence>
<dbReference type="GO" id="GO:0030272">
    <property type="term" value="F:5-formyltetrahydrofolate cyclo-ligase activity"/>
    <property type="evidence" value="ECO:0007669"/>
    <property type="project" value="UniProtKB-EC"/>
</dbReference>
<evidence type="ECO:0000256" key="5">
    <source>
        <dbReference type="RuleBase" id="RU361279"/>
    </source>
</evidence>
<dbReference type="GO" id="GO:0046872">
    <property type="term" value="F:metal ion binding"/>
    <property type="evidence" value="ECO:0007669"/>
    <property type="project" value="UniProtKB-KW"/>
</dbReference>
<dbReference type="EMBL" id="FMMM01000021">
    <property type="protein sequence ID" value="SCQ19002.1"/>
    <property type="molecule type" value="Genomic_DNA"/>
</dbReference>
<reference evidence="6 9" key="2">
    <citation type="submission" date="2017-09" db="EMBL/GenBank/DDBJ databases">
        <title>Phase variable restriction modification systems are present in the genome sequences of periodontal pathogens Prevotella intermedia, Tannerella forsythia and Porphyromonas gingivalis.</title>
        <authorList>
            <person name="Haigh R.D."/>
            <person name="Crawford L."/>
            <person name="Ralph J."/>
            <person name="Wanford J."/>
            <person name="Vartoukian S.R."/>
            <person name="Hijazib K."/>
            <person name="Wade W."/>
            <person name="Oggioni M.R."/>
        </authorList>
    </citation>
    <scope>NUCLEOTIDE SEQUENCE [LARGE SCALE GENOMIC DNA]</scope>
    <source>
        <strain evidence="6 9">WW11663</strain>
    </source>
</reference>
<feature type="binding site" evidence="4">
    <location>
        <position position="58"/>
    </location>
    <ligand>
        <name>substrate</name>
    </ligand>
</feature>
<keyword evidence="2 4" id="KW-0547">Nucleotide-binding</keyword>